<dbReference type="Gene3D" id="3.40.420.10">
    <property type="entry name" value="Ricin (A subunit), domain 1"/>
    <property type="match status" value="1"/>
</dbReference>
<dbReference type="InterPro" id="IPR012341">
    <property type="entry name" value="6hp_glycosidase-like_sf"/>
</dbReference>
<protein>
    <recommendedName>
        <fullName evidence="4">Ribosome inactivating protein</fullName>
    </recommendedName>
</protein>
<dbReference type="InterPro" id="IPR008928">
    <property type="entry name" value="6-hairpin_glycosidase_sf"/>
</dbReference>
<dbReference type="SUPFAM" id="SSF48208">
    <property type="entry name" value="Six-hairpin glycosidases"/>
    <property type="match status" value="1"/>
</dbReference>
<evidence type="ECO:0008006" key="4">
    <source>
        <dbReference type="Google" id="ProtNLM"/>
    </source>
</evidence>
<keyword evidence="3" id="KW-1185">Reference proteome</keyword>
<gene>
    <name evidence="2" type="ORF">GGE06_007910</name>
</gene>
<dbReference type="GO" id="GO:0017148">
    <property type="term" value="P:negative regulation of translation"/>
    <property type="evidence" value="ECO:0007669"/>
    <property type="project" value="InterPro"/>
</dbReference>
<dbReference type="InterPro" id="IPR036041">
    <property type="entry name" value="Ribosome-inact_prot_sf"/>
</dbReference>
<dbReference type="GO" id="GO:0005975">
    <property type="term" value="P:carbohydrate metabolic process"/>
    <property type="evidence" value="ECO:0007669"/>
    <property type="project" value="InterPro"/>
</dbReference>
<feature type="compositionally biased region" description="Polar residues" evidence="1">
    <location>
        <begin position="291"/>
        <end position="306"/>
    </location>
</feature>
<comment type="caution">
    <text evidence="2">The sequence shown here is derived from an EMBL/GenBank/DDBJ whole genome shotgun (WGS) entry which is preliminary data.</text>
</comment>
<reference evidence="2 3" key="1">
    <citation type="submission" date="2020-08" db="EMBL/GenBank/DDBJ databases">
        <title>Genomic Encyclopedia of Type Strains, Phase III (KMG-III): the genomes of soil and plant-associated and newly described type strains.</title>
        <authorList>
            <person name="Whitman W."/>
        </authorList>
    </citation>
    <scope>NUCLEOTIDE SEQUENCE [LARGE SCALE GENOMIC DNA]</scope>
    <source>
        <strain evidence="2 3">SFB5A</strain>
    </source>
</reference>
<dbReference type="RefSeq" id="WP_184933019.1">
    <property type="nucleotide sequence ID" value="NZ_JACHJY010000015.1"/>
</dbReference>
<name>A0A7W7U8Q3_9ACTN</name>
<evidence type="ECO:0000313" key="3">
    <source>
        <dbReference type="Proteomes" id="UP000582643"/>
    </source>
</evidence>
<dbReference type="EMBL" id="JACHJY010000015">
    <property type="protein sequence ID" value="MBB4986938.1"/>
    <property type="molecule type" value="Genomic_DNA"/>
</dbReference>
<feature type="region of interest" description="Disordered" evidence="1">
    <location>
        <begin position="291"/>
        <end position="320"/>
    </location>
</feature>
<dbReference type="AlphaFoldDB" id="A0A7W7U8Q3"/>
<proteinExistence type="predicted"/>
<dbReference type="InterPro" id="IPR001574">
    <property type="entry name" value="Ribosome_inactivat_prot"/>
</dbReference>
<dbReference type="Gene3D" id="1.50.10.10">
    <property type="match status" value="1"/>
</dbReference>
<dbReference type="InterPro" id="IPR016138">
    <property type="entry name" value="Ribosome_inactivat_prot_sub1"/>
</dbReference>
<evidence type="ECO:0000313" key="2">
    <source>
        <dbReference type="EMBL" id="MBB4986938.1"/>
    </source>
</evidence>
<accession>A0A7W7U8Q3</accession>
<dbReference type="Pfam" id="PF00161">
    <property type="entry name" value="RIP"/>
    <property type="match status" value="1"/>
</dbReference>
<organism evidence="2 3">
    <name type="scientific">Streptomyces nymphaeiformis</name>
    <dbReference type="NCBI Taxonomy" id="2663842"/>
    <lineage>
        <taxon>Bacteria</taxon>
        <taxon>Bacillati</taxon>
        <taxon>Actinomycetota</taxon>
        <taxon>Actinomycetes</taxon>
        <taxon>Kitasatosporales</taxon>
        <taxon>Streptomycetaceae</taxon>
        <taxon>Streptomyces</taxon>
    </lineage>
</organism>
<dbReference type="SUPFAM" id="SSF56371">
    <property type="entry name" value="Ribosome inactivating proteins (RIP)"/>
    <property type="match status" value="1"/>
</dbReference>
<dbReference type="GO" id="GO:0030598">
    <property type="term" value="F:rRNA N-glycosylase activity"/>
    <property type="evidence" value="ECO:0007669"/>
    <property type="project" value="InterPro"/>
</dbReference>
<sequence>MVTRFMILHRFRRAVGGLLALVIAFTLVPTALVGPAYATEGYYSELGSRYANLIESVRNRFAAEGSAATSSTGSRAFTPRDLGQSGRYLLVSLDTLAFEGDHVQLVVSSSDLYVQGYYLPDAGQNGTVFWFSDARLDSSTAFDQNRLPRQVMLGFASSYQGMGNSELALTINGGRIQTAISQLAQSNPDSPPSSFAMGNSLAIMVVAIVEAARNRGVQQQVHRSITSEANTSRESFDTRRWADVIRGWEHMSREFRAGSSWTFNDQGVIRTVTLHMMRLWLALLANPNRTSQPMCSGDPSTGSSPECPQPGPDVPDAPKASTDAAYSYIADDQDEFGTDGLGVPRSYTGGFFGPGDRFGDGGYQSSFTYDNAVTIIALVKGARPDLSRAARLGDSLLYAQGHDPENDGRIRASYLPDPFVTTLGRDYPAGTPYIGGWSVYTGNMAWAGMAFCHLYEATGNGDYLDGALRAADWIQSNSADDRGAGGYTGGYADTSAAEDGSGMVERTWKATEHNIDVGAFFSMLNRLTGDQAWKDRSDHAFAFVKTMLSADGNHLWTGTGLDGVTVNEDAVPEDVQTWSYLATLDPAYERVVDWAAGRMAATDGPADATTGEPMFKGVSFGAMDTSKVWFEGTAHLLTAYHVRNGTGDAAKAAVLQKTLENAQTSAPHNDGRAIVAASGDGLDTGQGDLYYASRHTGATAWYLLAGVGANPFRL</sequence>
<evidence type="ECO:0000256" key="1">
    <source>
        <dbReference type="SAM" id="MobiDB-lite"/>
    </source>
</evidence>
<dbReference type="Proteomes" id="UP000582643">
    <property type="component" value="Unassembled WGS sequence"/>
</dbReference>